<protein>
    <submittedName>
        <fullName evidence="1">Uncharacterized protein</fullName>
    </submittedName>
</protein>
<dbReference type="EMBL" id="CM042887">
    <property type="protein sequence ID" value="KAI4331703.1"/>
    <property type="molecule type" value="Genomic_DNA"/>
</dbReference>
<reference evidence="2" key="1">
    <citation type="journal article" date="2023" name="Front. Plant Sci.">
        <title>Chromosomal-level genome assembly of Melastoma candidum provides insights into trichome evolution.</title>
        <authorList>
            <person name="Zhong Y."/>
            <person name="Wu W."/>
            <person name="Sun C."/>
            <person name="Zou P."/>
            <person name="Liu Y."/>
            <person name="Dai S."/>
            <person name="Zhou R."/>
        </authorList>
    </citation>
    <scope>NUCLEOTIDE SEQUENCE [LARGE SCALE GENOMIC DNA]</scope>
</reference>
<dbReference type="Proteomes" id="UP001057402">
    <property type="component" value="Chromosome 8"/>
</dbReference>
<name>A0ACB9N5F0_9MYRT</name>
<proteinExistence type="predicted"/>
<comment type="caution">
    <text evidence="1">The sequence shown here is derived from an EMBL/GenBank/DDBJ whole genome shotgun (WGS) entry which is preliminary data.</text>
</comment>
<accession>A0ACB9N5F0</accession>
<gene>
    <name evidence="1" type="ORF">MLD38_029860</name>
</gene>
<organism evidence="1 2">
    <name type="scientific">Melastoma candidum</name>
    <dbReference type="NCBI Taxonomy" id="119954"/>
    <lineage>
        <taxon>Eukaryota</taxon>
        <taxon>Viridiplantae</taxon>
        <taxon>Streptophyta</taxon>
        <taxon>Embryophyta</taxon>
        <taxon>Tracheophyta</taxon>
        <taxon>Spermatophyta</taxon>
        <taxon>Magnoliopsida</taxon>
        <taxon>eudicotyledons</taxon>
        <taxon>Gunneridae</taxon>
        <taxon>Pentapetalae</taxon>
        <taxon>rosids</taxon>
        <taxon>malvids</taxon>
        <taxon>Myrtales</taxon>
        <taxon>Melastomataceae</taxon>
        <taxon>Melastomatoideae</taxon>
        <taxon>Melastomateae</taxon>
        <taxon>Melastoma</taxon>
    </lineage>
</organism>
<evidence type="ECO:0000313" key="1">
    <source>
        <dbReference type="EMBL" id="KAI4331703.1"/>
    </source>
</evidence>
<evidence type="ECO:0000313" key="2">
    <source>
        <dbReference type="Proteomes" id="UP001057402"/>
    </source>
</evidence>
<keyword evidence="2" id="KW-1185">Reference proteome</keyword>
<sequence length="719" mass="80238">MSMMNNNPRELELELELEPPPPPPPPLQPHRPSTSCDLHPDEHFTGFCPSCLCERLSLLNPNNSNPVSSSSLRNPLSSSSAAAAASAIRSLFRPKFHNDPSSSSSSTTTSSALFPELRRSKSFSASKNSNDVLLSAFFEPQRKSCDVRARSTLWSLFSQDDGRNIPTSSKRNSNAEASRHSFVGVKADIFDEKEEEEEEIELTGDYKVAKENIEESTEEEDGIVIEECNVGGIAEVNRVPAQEIVEEEVEDGRKEAFLVEEALKTMKDCMDLDSHGKKSSGRDFKEIAGSFWSAASVFSKKWQKWRRKQKMKKQERGGRSSMLPVVKPAGRHFRETQSEVADYGFGRHSCDTDPRFSLDAARFSLDAGRMSLDDPRHSFEMPRASWDGYLIGRSSFQRMPTIASVVEDSPPPARVPRTDMQIPVEMPAAMNSVFEEDETIPGGSAQTRDYYLDSTSRRRKSLDRTNSIKKTAAAVVAEMDELKSVKNAKVTPATAEHYLQGTSKIMTGDKESMRDPIPKLNHSHSLRDDRTHMFDMAFHDSGFVIGNSDQKGTPKKSWRWGKGWNIWAFIHRRTGGGGHHKDIGSNGKYGRSNQVASRSFSESWQDLRGGEPNGFNRRVLRSNSSVSSRNSSYNFGGPLGGTRKNGLELNGKKRREELVVERNRSVRYSPNNVENGMLRFYLNPLRGSRRGIVNGGGGGSVKGRANHAHSIARSMLRMY</sequence>